<dbReference type="OrthoDB" id="9975520at2"/>
<name>A0A1Q9AQJ4_9HYPH</name>
<reference evidence="1 2" key="1">
    <citation type="submission" date="2016-09" db="EMBL/GenBank/DDBJ databases">
        <title>Rhizobium sp. nov., a novel species isolated from the rice rhizosphere.</title>
        <authorList>
            <person name="Zhao J."/>
            <person name="Zhang X."/>
        </authorList>
    </citation>
    <scope>NUCLEOTIDE SEQUENCE [LARGE SCALE GENOMIC DNA]</scope>
    <source>
        <strain evidence="1 2">MH17</strain>
    </source>
</reference>
<proteinExistence type="predicted"/>
<evidence type="ECO:0000313" key="2">
    <source>
        <dbReference type="Proteomes" id="UP000186143"/>
    </source>
</evidence>
<organism evidence="1 2">
    <name type="scientific">Xaviernesmea rhizosphaerae</name>
    <dbReference type="NCBI Taxonomy" id="1672749"/>
    <lineage>
        <taxon>Bacteria</taxon>
        <taxon>Pseudomonadati</taxon>
        <taxon>Pseudomonadota</taxon>
        <taxon>Alphaproteobacteria</taxon>
        <taxon>Hyphomicrobiales</taxon>
        <taxon>Rhizobiaceae</taxon>
        <taxon>Rhizobium/Agrobacterium group</taxon>
        <taxon>Xaviernesmea</taxon>
    </lineage>
</organism>
<sequence>MKAKSSSQLGDAGQLIVATPTGFARLRLTEKELAPYYTPMARPCIDRDSLLSFSAWGRQQVAGQSAFERYLNALDIPYRGEKRTRAKDLRELIQEIIEELDLGSHHGSPKAYGVTFDRTKNTTFDYWLFDELIVQLDAGAGGKGIQKPLNQLRLMAWRKGPAALADVIRRVCRHYPQLNFQRLLVFEVVKGNHKVIRPLRGTYRK</sequence>
<dbReference type="EMBL" id="MKIO01000010">
    <property type="protein sequence ID" value="OLP57680.1"/>
    <property type="molecule type" value="Genomic_DNA"/>
</dbReference>
<dbReference type="RefSeq" id="WP_075632787.1">
    <property type="nucleotide sequence ID" value="NZ_MKIO01000010.1"/>
</dbReference>
<dbReference type="AlphaFoldDB" id="A0A1Q9AQJ4"/>
<gene>
    <name evidence="1" type="ORF">BJF92_07105</name>
</gene>
<accession>A0A1Q9AQJ4</accession>
<protein>
    <submittedName>
        <fullName evidence="1">Uncharacterized protein</fullName>
    </submittedName>
</protein>
<evidence type="ECO:0000313" key="1">
    <source>
        <dbReference type="EMBL" id="OLP57680.1"/>
    </source>
</evidence>
<dbReference type="Proteomes" id="UP000186143">
    <property type="component" value="Unassembled WGS sequence"/>
</dbReference>
<comment type="caution">
    <text evidence="1">The sequence shown here is derived from an EMBL/GenBank/DDBJ whole genome shotgun (WGS) entry which is preliminary data.</text>
</comment>